<dbReference type="AlphaFoldDB" id="A0AAD2D5R8"/>
<protein>
    <recommendedName>
        <fullName evidence="3">AP2/ERF domain-containing protein</fullName>
    </recommendedName>
</protein>
<dbReference type="Gene3D" id="3.30.730.10">
    <property type="entry name" value="AP2/ERF domain"/>
    <property type="match status" value="1"/>
</dbReference>
<dbReference type="InterPro" id="IPR016177">
    <property type="entry name" value="DNA-bd_dom_sf"/>
</dbReference>
<evidence type="ECO:0000313" key="2">
    <source>
        <dbReference type="Proteomes" id="UP001295684"/>
    </source>
</evidence>
<gene>
    <name evidence="1" type="ORF">ECRASSUSDP1_LOCUS22039</name>
</gene>
<keyword evidence="2" id="KW-1185">Reference proteome</keyword>
<dbReference type="EMBL" id="CAMPGE010022568">
    <property type="protein sequence ID" value="CAI2380603.1"/>
    <property type="molecule type" value="Genomic_DNA"/>
</dbReference>
<reference evidence="1" key="1">
    <citation type="submission" date="2023-07" db="EMBL/GenBank/DDBJ databases">
        <authorList>
            <consortium name="AG Swart"/>
            <person name="Singh M."/>
            <person name="Singh A."/>
            <person name="Seah K."/>
            <person name="Emmerich C."/>
        </authorList>
    </citation>
    <scope>NUCLEOTIDE SEQUENCE</scope>
    <source>
        <strain evidence="1">DP1</strain>
    </source>
</reference>
<dbReference type="SUPFAM" id="SSF54171">
    <property type="entry name" value="DNA-binding domain"/>
    <property type="match status" value="1"/>
</dbReference>
<evidence type="ECO:0008006" key="3">
    <source>
        <dbReference type="Google" id="ProtNLM"/>
    </source>
</evidence>
<comment type="caution">
    <text evidence="1">The sequence shown here is derived from an EMBL/GenBank/DDBJ whole genome shotgun (WGS) entry which is preliminary data.</text>
</comment>
<dbReference type="Proteomes" id="UP001295684">
    <property type="component" value="Unassembled WGS sequence"/>
</dbReference>
<name>A0AAD2D5R8_EUPCR</name>
<sequence>MDLNLANSLNQISEILNGGKSLSPSKTSLFGKQGEIGNAIFDCSPYFFLYQQIQQEQAIYEEMAKQYCLCDGLGYSHMNSPQKIQPCESDSQKSRDSNKQYVTEVIQAKKLEIKEAIGGLPLDKIIIKANPKKKHSGPRSSKFRGVSLNGKKWQTLVMGPNKNAYRGRHAREQDAAQDYDRHSILRQGLCAKTNFNYTVRELFEIISIVDYF</sequence>
<dbReference type="InterPro" id="IPR036955">
    <property type="entry name" value="AP2/ERF_dom_sf"/>
</dbReference>
<dbReference type="GO" id="GO:0003700">
    <property type="term" value="F:DNA-binding transcription factor activity"/>
    <property type="evidence" value="ECO:0007669"/>
    <property type="project" value="InterPro"/>
</dbReference>
<evidence type="ECO:0000313" key="1">
    <source>
        <dbReference type="EMBL" id="CAI2380603.1"/>
    </source>
</evidence>
<dbReference type="GO" id="GO:0003677">
    <property type="term" value="F:DNA binding"/>
    <property type="evidence" value="ECO:0007669"/>
    <property type="project" value="InterPro"/>
</dbReference>
<proteinExistence type="predicted"/>
<organism evidence="1 2">
    <name type="scientific">Euplotes crassus</name>
    <dbReference type="NCBI Taxonomy" id="5936"/>
    <lineage>
        <taxon>Eukaryota</taxon>
        <taxon>Sar</taxon>
        <taxon>Alveolata</taxon>
        <taxon>Ciliophora</taxon>
        <taxon>Intramacronucleata</taxon>
        <taxon>Spirotrichea</taxon>
        <taxon>Hypotrichia</taxon>
        <taxon>Euplotida</taxon>
        <taxon>Euplotidae</taxon>
        <taxon>Moneuplotes</taxon>
    </lineage>
</organism>
<accession>A0AAD2D5R8</accession>